<dbReference type="OrthoDB" id="540174at2759"/>
<dbReference type="SUPFAM" id="SSF140959">
    <property type="entry name" value="Indolic compounds 2,3-dioxygenase-like"/>
    <property type="match status" value="1"/>
</dbReference>
<keyword evidence="7" id="KW-1185">Reference proteome</keyword>
<sequence length="416" mass="46726">MLTQIDVDMVEFDISPRHGFLPDELPLRRLSDPYYSSWEDIIEQLPSLLKRKTLRCHVDCLPVLSTSHLQTLREWQRAYQVLSFLTHGYIWNSAEGGGPSERLPPSISVPFLKIALYLGLPPTATYSALNLWNFEAASSDTDLSRIENLKALHTFTGTKDEEWFYLISVAIEAHGAEIIPVMLHAIAAVKTKNSHLVLAALVKFGYCVREMGSILRRMNEKCSPEVFYQEIRPFLAGSKNMAVAGLPNGVFYDEGNGKGGWRQFSGGSNAQSSLIAFCDVVLGVEHCDSKDSGSKNTFFQEMRNYMPRAHRTFLQRVESMASIRDFAAAQTSVPELGEAYNFAVNELRKFRDIHIQIIARYIIRPSRQYAPKEDTGRNLAVASLSTPDKDLHGTGGTQLLPFLRQSRDETKNTALC</sequence>
<reference evidence="6 7" key="1">
    <citation type="submission" date="2016-05" db="EMBL/GenBank/DDBJ databases">
        <title>A degradative enzymes factory behind the ericoid mycorrhizal symbiosis.</title>
        <authorList>
            <consortium name="DOE Joint Genome Institute"/>
            <person name="Martino E."/>
            <person name="Morin E."/>
            <person name="Grelet G."/>
            <person name="Kuo A."/>
            <person name="Kohler A."/>
            <person name="Daghino S."/>
            <person name="Barry K."/>
            <person name="Choi C."/>
            <person name="Cichocki N."/>
            <person name="Clum A."/>
            <person name="Copeland A."/>
            <person name="Hainaut M."/>
            <person name="Haridas S."/>
            <person name="Labutti K."/>
            <person name="Lindquist E."/>
            <person name="Lipzen A."/>
            <person name="Khouja H.-R."/>
            <person name="Murat C."/>
            <person name="Ohm R."/>
            <person name="Olson A."/>
            <person name="Spatafora J."/>
            <person name="Veneault-Fourrey C."/>
            <person name="Henrissat B."/>
            <person name="Grigoriev I."/>
            <person name="Martin F."/>
            <person name="Perotto S."/>
        </authorList>
    </citation>
    <scope>NUCLEOTIDE SEQUENCE [LARGE SCALE GENOMIC DNA]</scope>
    <source>
        <strain evidence="6 7">UAMH 7357</strain>
    </source>
</reference>
<dbReference type="STRING" id="1745343.A0A2J6QIW2"/>
<keyword evidence="5" id="KW-0560">Oxidoreductase</keyword>
<dbReference type="PANTHER" id="PTHR28657">
    <property type="entry name" value="INDOLEAMINE 2,3-DIOXYGENASE"/>
    <property type="match status" value="1"/>
</dbReference>
<dbReference type="Pfam" id="PF01231">
    <property type="entry name" value="IDO"/>
    <property type="match status" value="1"/>
</dbReference>
<evidence type="ECO:0000256" key="2">
    <source>
        <dbReference type="ARBA" id="ARBA00022723"/>
    </source>
</evidence>
<dbReference type="PANTHER" id="PTHR28657:SF10">
    <property type="entry name" value="INDOLEAMINE 2,3-DIOXYGENASE"/>
    <property type="match status" value="1"/>
</dbReference>
<dbReference type="GO" id="GO:0019441">
    <property type="term" value="P:L-tryptophan catabolic process to kynurenine"/>
    <property type="evidence" value="ECO:0007669"/>
    <property type="project" value="UniProtKB-UniRule"/>
</dbReference>
<comment type="catalytic activity">
    <reaction evidence="5">
        <text>L-tryptophan + O2 = N-formyl-L-kynurenine</text>
        <dbReference type="Rhea" id="RHEA:24536"/>
        <dbReference type="ChEBI" id="CHEBI:15379"/>
        <dbReference type="ChEBI" id="CHEBI:57912"/>
        <dbReference type="ChEBI" id="CHEBI:58629"/>
    </reaction>
</comment>
<dbReference type="GO" id="GO:0020037">
    <property type="term" value="F:heme binding"/>
    <property type="evidence" value="ECO:0007669"/>
    <property type="project" value="UniProtKB-UniRule"/>
</dbReference>
<dbReference type="Proteomes" id="UP000235672">
    <property type="component" value="Unassembled WGS sequence"/>
</dbReference>
<dbReference type="InterPro" id="IPR000898">
    <property type="entry name" value="Indolamine_dOase"/>
</dbReference>
<evidence type="ECO:0000313" key="7">
    <source>
        <dbReference type="Proteomes" id="UP000235672"/>
    </source>
</evidence>
<dbReference type="EMBL" id="KZ613468">
    <property type="protein sequence ID" value="PMD26199.1"/>
    <property type="molecule type" value="Genomic_DNA"/>
</dbReference>
<dbReference type="GO" id="GO:0034354">
    <property type="term" value="P:'de novo' NAD+ biosynthetic process from L-tryptophan"/>
    <property type="evidence" value="ECO:0007669"/>
    <property type="project" value="TreeGrafter"/>
</dbReference>
<protein>
    <recommendedName>
        <fullName evidence="5">Indoleamine 2,3-dioxygenase</fullName>
        <ecNumber evidence="5">1.13.11.52</ecNumber>
    </recommendedName>
</protein>
<dbReference type="Gene3D" id="1.20.58.480">
    <property type="match status" value="1"/>
</dbReference>
<dbReference type="InterPro" id="IPR037217">
    <property type="entry name" value="Trp/Indoleamine_2_3_dOase-like"/>
</dbReference>
<keyword evidence="2 4" id="KW-0479">Metal-binding</keyword>
<evidence type="ECO:0000256" key="1">
    <source>
        <dbReference type="ARBA" id="ARBA00007119"/>
    </source>
</evidence>
<gene>
    <name evidence="6" type="ORF">NA56DRAFT_618066</name>
</gene>
<keyword evidence="4 5" id="KW-0349">Heme</keyword>
<evidence type="ECO:0000256" key="5">
    <source>
        <dbReference type="RuleBase" id="RU369119"/>
    </source>
</evidence>
<name>A0A2J6QIW2_9HELO</name>
<feature type="binding site" description="proximal binding residue" evidence="4">
    <location>
        <position position="354"/>
    </location>
    <ligand>
        <name>heme b</name>
        <dbReference type="ChEBI" id="CHEBI:60344"/>
    </ligand>
    <ligandPart>
        <name>Fe</name>
        <dbReference type="ChEBI" id="CHEBI:18248"/>
    </ligandPart>
</feature>
<comment type="similarity">
    <text evidence="1 5">Belongs to the indoleamine 2,3-dioxygenase family.</text>
</comment>
<dbReference type="EC" id="1.13.11.52" evidence="5"/>
<keyword evidence="3 4" id="KW-0408">Iron</keyword>
<comment type="function">
    <text evidence="5">Produces N-formyl-kynurenine through the oxidation of tryptophan.</text>
</comment>
<dbReference type="GO" id="GO:0033754">
    <property type="term" value="F:indoleamine 2,3-dioxygenase activity"/>
    <property type="evidence" value="ECO:0007669"/>
    <property type="project" value="UniProtKB-EC"/>
</dbReference>
<organism evidence="6 7">
    <name type="scientific">Hyaloscypha hepaticicola</name>
    <dbReference type="NCBI Taxonomy" id="2082293"/>
    <lineage>
        <taxon>Eukaryota</taxon>
        <taxon>Fungi</taxon>
        <taxon>Dikarya</taxon>
        <taxon>Ascomycota</taxon>
        <taxon>Pezizomycotina</taxon>
        <taxon>Leotiomycetes</taxon>
        <taxon>Helotiales</taxon>
        <taxon>Hyaloscyphaceae</taxon>
        <taxon>Hyaloscypha</taxon>
    </lineage>
</organism>
<dbReference type="AlphaFoldDB" id="A0A2J6QIW2"/>
<proteinExistence type="inferred from homology"/>
<keyword evidence="5 6" id="KW-0223">Dioxygenase</keyword>
<evidence type="ECO:0000256" key="3">
    <source>
        <dbReference type="ARBA" id="ARBA00023004"/>
    </source>
</evidence>
<accession>A0A2J6QIW2</accession>
<dbReference type="GO" id="GO:0046872">
    <property type="term" value="F:metal ion binding"/>
    <property type="evidence" value="ECO:0007669"/>
    <property type="project" value="UniProtKB-UniRule"/>
</dbReference>
<dbReference type="GO" id="GO:0005737">
    <property type="term" value="C:cytoplasm"/>
    <property type="evidence" value="ECO:0007669"/>
    <property type="project" value="TreeGrafter"/>
</dbReference>
<evidence type="ECO:0000313" key="6">
    <source>
        <dbReference type="EMBL" id="PMD26199.1"/>
    </source>
</evidence>
<evidence type="ECO:0000256" key="4">
    <source>
        <dbReference type="PIRSR" id="PIRSR600898-1"/>
    </source>
</evidence>